<dbReference type="FunCoup" id="A0A1Y2GZF9">
    <property type="interactions" value="156"/>
</dbReference>
<dbReference type="InterPro" id="IPR000387">
    <property type="entry name" value="Tyr_Pase_dom"/>
</dbReference>
<evidence type="ECO:0000256" key="1">
    <source>
        <dbReference type="ARBA" id="ARBA00007315"/>
    </source>
</evidence>
<protein>
    <submittedName>
        <fullName evidence="7">Dual specificity protein phosphatase</fullName>
    </submittedName>
</protein>
<evidence type="ECO:0000256" key="5">
    <source>
        <dbReference type="ARBA" id="ARBA00023306"/>
    </source>
</evidence>
<organism evidence="7 8">
    <name type="scientific">Lobosporangium transversale</name>
    <dbReference type="NCBI Taxonomy" id="64571"/>
    <lineage>
        <taxon>Eukaryota</taxon>
        <taxon>Fungi</taxon>
        <taxon>Fungi incertae sedis</taxon>
        <taxon>Mucoromycota</taxon>
        <taxon>Mortierellomycotina</taxon>
        <taxon>Mortierellomycetes</taxon>
        <taxon>Mortierellales</taxon>
        <taxon>Mortierellaceae</taxon>
        <taxon>Lobosporangium</taxon>
    </lineage>
</organism>
<dbReference type="PROSITE" id="PS00383">
    <property type="entry name" value="TYR_PHOSPHATASE_1"/>
    <property type="match status" value="1"/>
</dbReference>
<name>A0A1Y2GZF9_9FUNG</name>
<evidence type="ECO:0000313" key="8">
    <source>
        <dbReference type="Proteomes" id="UP000193648"/>
    </source>
</evidence>
<evidence type="ECO:0000256" key="2">
    <source>
        <dbReference type="ARBA" id="ARBA00022618"/>
    </source>
</evidence>
<dbReference type="Pfam" id="PF14671">
    <property type="entry name" value="DSPn"/>
    <property type="match status" value="1"/>
</dbReference>
<dbReference type="EMBL" id="MCFF01000003">
    <property type="protein sequence ID" value="ORZ27689.1"/>
    <property type="molecule type" value="Genomic_DNA"/>
</dbReference>
<accession>A0A1Y2GZF9</accession>
<comment type="similarity">
    <text evidence="1">Belongs to the protein-tyrosine phosphatase family. Non-receptor class CDC14 subfamily.</text>
</comment>
<dbReference type="AlphaFoldDB" id="A0A1Y2GZF9"/>
<dbReference type="InParanoid" id="A0A1Y2GZF9"/>
<comment type="caution">
    <text evidence="7">The sequence shown here is derived from an EMBL/GenBank/DDBJ whole genome shotgun (WGS) entry which is preliminary data.</text>
</comment>
<dbReference type="Gene3D" id="3.90.190.10">
    <property type="entry name" value="Protein tyrosine phosphatase superfamily"/>
    <property type="match status" value="2"/>
</dbReference>
<dbReference type="RefSeq" id="XP_021885392.1">
    <property type="nucleotide sequence ID" value="XM_022027055.1"/>
</dbReference>
<evidence type="ECO:0000259" key="6">
    <source>
        <dbReference type="PROSITE" id="PS50056"/>
    </source>
</evidence>
<reference evidence="7 8" key="1">
    <citation type="submission" date="2016-07" db="EMBL/GenBank/DDBJ databases">
        <title>Pervasive Adenine N6-methylation of Active Genes in Fungi.</title>
        <authorList>
            <consortium name="DOE Joint Genome Institute"/>
            <person name="Mondo S.J."/>
            <person name="Dannebaum R.O."/>
            <person name="Kuo R.C."/>
            <person name="Labutti K."/>
            <person name="Haridas S."/>
            <person name="Kuo A."/>
            <person name="Salamov A."/>
            <person name="Ahrendt S.R."/>
            <person name="Lipzen A."/>
            <person name="Sullivan W."/>
            <person name="Andreopoulos W.B."/>
            <person name="Clum A."/>
            <person name="Lindquist E."/>
            <person name="Daum C."/>
            <person name="Ramamoorthy G.K."/>
            <person name="Gryganskyi A."/>
            <person name="Culley D."/>
            <person name="Magnuson J.K."/>
            <person name="James T.Y."/>
            <person name="O'Malley M.A."/>
            <person name="Stajich J.E."/>
            <person name="Spatafora J.W."/>
            <person name="Visel A."/>
            <person name="Grigoriev I.V."/>
        </authorList>
    </citation>
    <scope>NUCLEOTIDE SEQUENCE [LARGE SCALE GENOMIC DNA]</scope>
    <source>
        <strain evidence="7 8">NRRL 3116</strain>
    </source>
</reference>
<dbReference type="CDD" id="cd17657">
    <property type="entry name" value="CDC14_N"/>
    <property type="match status" value="1"/>
</dbReference>
<dbReference type="SMART" id="SM00404">
    <property type="entry name" value="PTPc_motif"/>
    <property type="match status" value="1"/>
</dbReference>
<evidence type="ECO:0000256" key="3">
    <source>
        <dbReference type="ARBA" id="ARBA00022801"/>
    </source>
</evidence>
<evidence type="ECO:0000256" key="4">
    <source>
        <dbReference type="ARBA" id="ARBA00022912"/>
    </source>
</evidence>
<dbReference type="Pfam" id="PF00782">
    <property type="entry name" value="DSPc"/>
    <property type="match status" value="1"/>
</dbReference>
<dbReference type="GO" id="GO:0004725">
    <property type="term" value="F:protein tyrosine phosphatase activity"/>
    <property type="evidence" value="ECO:0007669"/>
    <property type="project" value="InterPro"/>
</dbReference>
<dbReference type="InterPro" id="IPR000242">
    <property type="entry name" value="PTP_cat"/>
</dbReference>
<proteinExistence type="inferred from homology"/>
<dbReference type="GO" id="GO:0051301">
    <property type="term" value="P:cell division"/>
    <property type="evidence" value="ECO:0007669"/>
    <property type="project" value="UniProtKB-KW"/>
</dbReference>
<dbReference type="PANTHER" id="PTHR23339">
    <property type="entry name" value="TYROSINE SPECIFIC PROTEIN PHOSPHATASE AND DUAL SPECIFICITY PROTEIN PHOSPHATASE"/>
    <property type="match status" value="1"/>
</dbReference>
<dbReference type="SUPFAM" id="SSF52799">
    <property type="entry name" value="(Phosphotyrosine protein) phosphatases II"/>
    <property type="match status" value="2"/>
</dbReference>
<keyword evidence="4" id="KW-0904">Protein phosphatase</keyword>
<dbReference type="InterPro" id="IPR016130">
    <property type="entry name" value="Tyr_Pase_AS"/>
</dbReference>
<dbReference type="InterPro" id="IPR029260">
    <property type="entry name" value="DSPn"/>
</dbReference>
<dbReference type="GeneID" id="33568898"/>
<dbReference type="InterPro" id="IPR000340">
    <property type="entry name" value="Dual-sp_phosphatase_cat-dom"/>
</dbReference>
<sequence>MWTPTRQVNTCKTTFLTIDDYLQYTPFFSDFGPFNIADIFRFCCLLKERLELNRKNGKLLCLYTKPEDEKRANAAFAICCYMMLLHNMSPEETYAPLESVYPPITSYCDASYGPSTFTLTILDCLHGLRKALDLGLLQLDRFDLKEYEHYEQVRNGDFNWITPFFIAFAGPKDRTTYEALTKNSGPGEAAVHLTKSFQNILDYFEAHNVQCIVRLNNKTYDETHFRKRGMDHIDLIYPDGTCPSWYIVEEFLNICESVIMDQSQAKTRLQEQRQHLCSSTGKVKQAHESDGTASLSHDESRNRGIGVIAVHCMAGLGRTGTLIAVFLMRHFDMSAREAIAFLRLMRPGSVPEERYQHLQIWHVWL</sequence>
<dbReference type="OrthoDB" id="5632at2759"/>
<evidence type="ECO:0000313" key="7">
    <source>
        <dbReference type="EMBL" id="ORZ27689.1"/>
    </source>
</evidence>
<dbReference type="STRING" id="64571.A0A1Y2GZF9"/>
<feature type="domain" description="Tyrosine specific protein phosphatases" evidence="6">
    <location>
        <begin position="299"/>
        <end position="357"/>
    </location>
</feature>
<dbReference type="InterPro" id="IPR050561">
    <property type="entry name" value="PTP"/>
</dbReference>
<keyword evidence="5" id="KW-0131">Cell cycle</keyword>
<dbReference type="Proteomes" id="UP000193648">
    <property type="component" value="Unassembled WGS sequence"/>
</dbReference>
<keyword evidence="2" id="KW-0132">Cell division</keyword>
<dbReference type="SMART" id="SM00195">
    <property type="entry name" value="DSPc"/>
    <property type="match status" value="1"/>
</dbReference>
<dbReference type="InterPro" id="IPR003595">
    <property type="entry name" value="Tyr_Pase_cat"/>
</dbReference>
<dbReference type="PROSITE" id="PS50056">
    <property type="entry name" value="TYR_PHOSPHATASE_2"/>
    <property type="match status" value="1"/>
</dbReference>
<dbReference type="InterPro" id="IPR029021">
    <property type="entry name" value="Prot-tyrosine_phosphatase-like"/>
</dbReference>
<keyword evidence="3" id="KW-0378">Hydrolase</keyword>
<dbReference type="PRINTS" id="PR00700">
    <property type="entry name" value="PRTYPHPHTASE"/>
</dbReference>
<dbReference type="InterPro" id="IPR020422">
    <property type="entry name" value="TYR_PHOSPHATASE_DUAL_dom"/>
</dbReference>
<keyword evidence="8" id="KW-1185">Reference proteome</keyword>
<gene>
    <name evidence="7" type="ORF">BCR41DRAFT_376507</name>
</gene>